<proteinExistence type="predicted"/>
<feature type="domain" description="Major facilitator superfamily (MFS) profile" evidence="5">
    <location>
        <begin position="18"/>
        <end position="283"/>
    </location>
</feature>
<evidence type="ECO:0000313" key="6">
    <source>
        <dbReference type="EMBL" id="CAF2793674.1"/>
    </source>
</evidence>
<accession>A0A7R8H0M1</accession>
<keyword evidence="2" id="KW-0812">Transmembrane</keyword>
<dbReference type="InterPro" id="IPR020846">
    <property type="entry name" value="MFS_dom"/>
</dbReference>
<organism evidence="6 7">
    <name type="scientific">Lepeophtheirus salmonis</name>
    <name type="common">Salmon louse</name>
    <name type="synonym">Caligus salmonis</name>
    <dbReference type="NCBI Taxonomy" id="72036"/>
    <lineage>
        <taxon>Eukaryota</taxon>
        <taxon>Metazoa</taxon>
        <taxon>Ecdysozoa</taxon>
        <taxon>Arthropoda</taxon>
        <taxon>Crustacea</taxon>
        <taxon>Multicrustacea</taxon>
        <taxon>Hexanauplia</taxon>
        <taxon>Copepoda</taxon>
        <taxon>Siphonostomatoida</taxon>
        <taxon>Caligidae</taxon>
        <taxon>Lepeophtheirus</taxon>
    </lineage>
</organism>
<dbReference type="OrthoDB" id="6884957at2759"/>
<dbReference type="Gene3D" id="1.20.1250.20">
    <property type="entry name" value="MFS general substrate transporter like domains"/>
    <property type="match status" value="1"/>
</dbReference>
<dbReference type="GO" id="GO:0016020">
    <property type="term" value="C:membrane"/>
    <property type="evidence" value="ECO:0007669"/>
    <property type="project" value="UniProtKB-SubCell"/>
</dbReference>
<keyword evidence="4" id="KW-0472">Membrane</keyword>
<evidence type="ECO:0000259" key="5">
    <source>
        <dbReference type="PROSITE" id="PS50850"/>
    </source>
</evidence>
<comment type="subcellular location">
    <subcellularLocation>
        <location evidence="1">Membrane</location>
        <topology evidence="1">Multi-pass membrane protein</topology>
    </subcellularLocation>
</comment>
<dbReference type="InterPro" id="IPR005828">
    <property type="entry name" value="MFS_sugar_transport-like"/>
</dbReference>
<dbReference type="PANTHER" id="PTHR24064">
    <property type="entry name" value="SOLUTE CARRIER FAMILY 22 MEMBER"/>
    <property type="match status" value="1"/>
</dbReference>
<dbReference type="Pfam" id="PF00083">
    <property type="entry name" value="Sugar_tr"/>
    <property type="match status" value="1"/>
</dbReference>
<evidence type="ECO:0000256" key="3">
    <source>
        <dbReference type="ARBA" id="ARBA00022989"/>
    </source>
</evidence>
<protein>
    <submittedName>
        <fullName evidence="6">(salmon louse) hypothetical protein</fullName>
    </submittedName>
</protein>
<evidence type="ECO:0000256" key="2">
    <source>
        <dbReference type="ARBA" id="ARBA00022692"/>
    </source>
</evidence>
<evidence type="ECO:0000256" key="1">
    <source>
        <dbReference type="ARBA" id="ARBA00004141"/>
    </source>
</evidence>
<name>A0A7R8H0M1_LEPSM</name>
<keyword evidence="7" id="KW-1185">Reference proteome</keyword>
<dbReference type="EMBL" id="HG994589">
    <property type="protein sequence ID" value="CAF2793674.1"/>
    <property type="molecule type" value="Genomic_DNA"/>
</dbReference>
<dbReference type="Proteomes" id="UP000675881">
    <property type="component" value="Chromosome 10"/>
</dbReference>
<dbReference type="GO" id="GO:0022857">
    <property type="term" value="F:transmembrane transporter activity"/>
    <property type="evidence" value="ECO:0007669"/>
    <property type="project" value="InterPro"/>
</dbReference>
<dbReference type="AlphaFoldDB" id="A0A7R8H0M1"/>
<gene>
    <name evidence="6" type="ORF">LSAA_2430</name>
</gene>
<evidence type="ECO:0000256" key="4">
    <source>
        <dbReference type="ARBA" id="ARBA00023136"/>
    </source>
</evidence>
<dbReference type="PROSITE" id="PS50850">
    <property type="entry name" value="MFS"/>
    <property type="match status" value="1"/>
</dbReference>
<evidence type="ECO:0000313" key="7">
    <source>
        <dbReference type="Proteomes" id="UP000675881"/>
    </source>
</evidence>
<dbReference type="InterPro" id="IPR036259">
    <property type="entry name" value="MFS_trans_sf"/>
</dbReference>
<reference evidence="6" key="1">
    <citation type="submission" date="2021-02" db="EMBL/GenBank/DDBJ databases">
        <authorList>
            <person name="Bekaert M."/>
        </authorList>
    </citation>
    <scope>NUCLEOTIDE SEQUENCE</scope>
    <source>
        <strain evidence="6">IoA-00</strain>
    </source>
</reference>
<keyword evidence="3" id="KW-1133">Transmembrane helix</keyword>
<sequence>MEEFLLKIGGFGRYQGFLMFFVFVTSFTCGSNYYSQVFSLLEPPKTCISDGLNTQGECLILSANNDTLECSNWSYNYSDQFPTLVSEANWVCEQDIRPQIISTVFWIGNAIGSLIFGISNDLLGRKKTIFISHLIYLIGTIMTLFLTQVYTFQLLARLLVGVSHHTISHLPYLLAIEFCTEKTRVVPLLIVMISYSLSSIILPILSAFYIQHWTHLVYFSISLISLNILIIPLLPESLSWLACTRNKDEFIKVFHYIGNINGYDKELASLSSSFLLFVVIIWS</sequence>
<dbReference type="SUPFAM" id="SSF103473">
    <property type="entry name" value="MFS general substrate transporter"/>
    <property type="match status" value="1"/>
</dbReference>